<name>A0ABV2AYW7_9GAMM</name>
<evidence type="ECO:0000256" key="1">
    <source>
        <dbReference type="RuleBase" id="RU004003"/>
    </source>
</evidence>
<comment type="caution">
    <text evidence="4">The sequence shown here is derived from an EMBL/GenBank/DDBJ whole genome shotgun (WGS) entry which is preliminary data.</text>
</comment>
<sequence>MNMTNNNDNGPGRQKEDVAMRRFIQQALVGLALCAALALTGTVSAQVTAGHVSKARSVQVGIGQQEIVRTPGRIERVAIGDPEIASVNVLSAREVLLTGNERGNTSLLVWVAGNDQPTRFPILVGAGDLPGVLLEGSRGQLKTQVQTDIRIAEVSRSALRQIGFNFISNAAGESAVGVSPPGASAGVDGLGNNGLSLLSSTGFQPIGDAFNLVLTDSNKDTAGLLSILERRGLMRTLAEPSLVAMSGQTASFLAGGEFPIPVTQGGGSGVGNNAVTIEFKEFGIRLSLTPTVLERDRIVLKVAPEVSELDFDSGVTLQGITVPGIRVRRTDTTVELGDGESFILSGLVDQNLAANVDKVPWLGDLPFIGAFFRNTRYERRNRELIMVVTPHLVSPLARGTEVPLPGREYDNFDPSNSELFFLERGEFEKRAGHTGFSR</sequence>
<feature type="domain" description="Pilus formation protein N-terminal" evidence="3">
    <location>
        <begin position="55"/>
        <end position="124"/>
    </location>
</feature>
<dbReference type="PRINTS" id="PR00811">
    <property type="entry name" value="BCTERIALGSPD"/>
</dbReference>
<dbReference type="Pfam" id="PF00263">
    <property type="entry name" value="Secretin"/>
    <property type="match status" value="1"/>
</dbReference>
<dbReference type="InterPro" id="IPR004846">
    <property type="entry name" value="T2SS/T3SS_dom"/>
</dbReference>
<dbReference type="InterPro" id="IPR032789">
    <property type="entry name" value="T2SS-T3SS_pil_N"/>
</dbReference>
<gene>
    <name evidence="4" type="ORF">SADO_04705</name>
</gene>
<dbReference type="PANTHER" id="PTHR30332:SF17">
    <property type="entry name" value="TYPE IV PILIATION SYSTEM PROTEIN DR_0774-RELATED"/>
    <property type="match status" value="1"/>
</dbReference>
<protein>
    <submittedName>
        <fullName evidence="4">Type II and III secretion system protein</fullName>
    </submittedName>
</protein>
<dbReference type="Proteomes" id="UP001460888">
    <property type="component" value="Unassembled WGS sequence"/>
</dbReference>
<feature type="domain" description="Type II/III secretion system secretin-like" evidence="2">
    <location>
        <begin position="228"/>
        <end position="393"/>
    </location>
</feature>
<keyword evidence="5" id="KW-1185">Reference proteome</keyword>
<evidence type="ECO:0000259" key="2">
    <source>
        <dbReference type="Pfam" id="PF00263"/>
    </source>
</evidence>
<evidence type="ECO:0000313" key="4">
    <source>
        <dbReference type="EMBL" id="MES1928530.1"/>
    </source>
</evidence>
<evidence type="ECO:0000259" key="3">
    <source>
        <dbReference type="Pfam" id="PF13629"/>
    </source>
</evidence>
<comment type="similarity">
    <text evidence="1">Belongs to the bacterial secretin family.</text>
</comment>
<dbReference type="Pfam" id="PF13629">
    <property type="entry name" value="T2SS-T3SS_pil_N"/>
    <property type="match status" value="1"/>
</dbReference>
<proteinExistence type="inferred from homology"/>
<evidence type="ECO:0000313" key="5">
    <source>
        <dbReference type="Proteomes" id="UP001460888"/>
    </source>
</evidence>
<dbReference type="InterPro" id="IPR050810">
    <property type="entry name" value="Bact_Secretion_Sys_Channel"/>
</dbReference>
<accession>A0ABV2AYW7</accession>
<dbReference type="InterPro" id="IPR001775">
    <property type="entry name" value="GspD/PilQ"/>
</dbReference>
<dbReference type="EMBL" id="APND01000001">
    <property type="protein sequence ID" value="MES1928530.1"/>
    <property type="molecule type" value="Genomic_DNA"/>
</dbReference>
<dbReference type="PANTHER" id="PTHR30332">
    <property type="entry name" value="PROBABLE GENERAL SECRETION PATHWAY PROTEIN D"/>
    <property type="match status" value="1"/>
</dbReference>
<reference evidence="4 5" key="1">
    <citation type="submission" date="2013-03" db="EMBL/GenBank/DDBJ databases">
        <title>Salinisphaera dokdonensis CL-ES53 Genome Sequencing.</title>
        <authorList>
            <person name="Li C."/>
            <person name="Lai Q."/>
            <person name="Shao Z."/>
        </authorList>
    </citation>
    <scope>NUCLEOTIDE SEQUENCE [LARGE SCALE GENOMIC DNA]</scope>
    <source>
        <strain evidence="4 5">CL-ES53</strain>
    </source>
</reference>
<organism evidence="4 5">
    <name type="scientific">Salinisphaera dokdonensis CL-ES53</name>
    <dbReference type="NCBI Taxonomy" id="1304272"/>
    <lineage>
        <taxon>Bacteria</taxon>
        <taxon>Pseudomonadati</taxon>
        <taxon>Pseudomonadota</taxon>
        <taxon>Gammaproteobacteria</taxon>
        <taxon>Salinisphaerales</taxon>
        <taxon>Salinisphaeraceae</taxon>
        <taxon>Salinisphaera</taxon>
    </lineage>
</organism>